<protein>
    <recommendedName>
        <fullName evidence="1">Lipase maturation factor</fullName>
    </recommendedName>
</protein>
<evidence type="ECO:0000313" key="3">
    <source>
        <dbReference type="EMBL" id="GCB73613.1"/>
    </source>
</evidence>
<keyword evidence="1" id="KW-0256">Endoplasmic reticulum</keyword>
<feature type="domain" description="Lipase maturation factor 1/2 N-terminal" evidence="2">
    <location>
        <begin position="1"/>
        <end position="29"/>
    </location>
</feature>
<keyword evidence="4" id="KW-1185">Reference proteome</keyword>
<name>A0A401PKG4_SCYTO</name>
<dbReference type="GO" id="GO:0051604">
    <property type="term" value="P:protein maturation"/>
    <property type="evidence" value="ECO:0007669"/>
    <property type="project" value="InterPro"/>
</dbReference>
<proteinExistence type="inferred from homology"/>
<dbReference type="STRING" id="75743.A0A401PKG4"/>
<dbReference type="GO" id="GO:0005789">
    <property type="term" value="C:endoplasmic reticulum membrane"/>
    <property type="evidence" value="ECO:0007669"/>
    <property type="project" value="UniProtKB-SubCell"/>
</dbReference>
<accession>A0A401PKG4</accession>
<comment type="subcellular location">
    <subcellularLocation>
        <location evidence="1">Endoplasmic reticulum membrane</location>
        <topology evidence="1">Multi-pass membrane protein</topology>
    </subcellularLocation>
</comment>
<dbReference type="OrthoDB" id="9909540at2759"/>
<comment type="function">
    <text evidence="1">Involved in the maturation of specific proteins in the endoplasmic reticulum.</text>
</comment>
<dbReference type="Proteomes" id="UP000288216">
    <property type="component" value="Unassembled WGS sequence"/>
</dbReference>
<dbReference type="EMBL" id="BFAA01000691">
    <property type="protein sequence ID" value="GCB73613.1"/>
    <property type="molecule type" value="Genomic_DNA"/>
</dbReference>
<sequence length="70" mass="8108">MLGAGLIKIRGDRCWKDLTCMNYHYENCPRHNLGYSGAVKCESHSAYFKIRTLIQEDYPDQYSTSSDDLQ</sequence>
<dbReference type="Pfam" id="PF06762">
    <property type="entry name" value="LMF1"/>
    <property type="match status" value="1"/>
</dbReference>
<evidence type="ECO:0000256" key="1">
    <source>
        <dbReference type="RuleBase" id="RU361229"/>
    </source>
</evidence>
<evidence type="ECO:0000313" key="4">
    <source>
        <dbReference type="Proteomes" id="UP000288216"/>
    </source>
</evidence>
<comment type="similarity">
    <text evidence="1">Belongs to the lipase maturation factor family.</text>
</comment>
<organism evidence="3 4">
    <name type="scientific">Scyliorhinus torazame</name>
    <name type="common">Cloudy catshark</name>
    <name type="synonym">Catulus torazame</name>
    <dbReference type="NCBI Taxonomy" id="75743"/>
    <lineage>
        <taxon>Eukaryota</taxon>
        <taxon>Metazoa</taxon>
        <taxon>Chordata</taxon>
        <taxon>Craniata</taxon>
        <taxon>Vertebrata</taxon>
        <taxon>Chondrichthyes</taxon>
        <taxon>Elasmobranchii</taxon>
        <taxon>Galeomorphii</taxon>
        <taxon>Galeoidea</taxon>
        <taxon>Carcharhiniformes</taxon>
        <taxon>Scyliorhinidae</taxon>
        <taxon>Scyliorhinus</taxon>
    </lineage>
</organism>
<comment type="caution">
    <text evidence="3">The sequence shown here is derived from an EMBL/GenBank/DDBJ whole genome shotgun (WGS) entry which is preliminary data.</text>
</comment>
<gene>
    <name evidence="3" type="ORF">scyTo_0002693</name>
</gene>
<dbReference type="AlphaFoldDB" id="A0A401PKG4"/>
<dbReference type="InterPro" id="IPR057434">
    <property type="entry name" value="LMF1/2_N"/>
</dbReference>
<reference evidence="3 4" key="1">
    <citation type="journal article" date="2018" name="Nat. Ecol. Evol.">
        <title>Shark genomes provide insights into elasmobranch evolution and the origin of vertebrates.</title>
        <authorList>
            <person name="Hara Y"/>
            <person name="Yamaguchi K"/>
            <person name="Onimaru K"/>
            <person name="Kadota M"/>
            <person name="Koyanagi M"/>
            <person name="Keeley SD"/>
            <person name="Tatsumi K"/>
            <person name="Tanaka K"/>
            <person name="Motone F"/>
            <person name="Kageyama Y"/>
            <person name="Nozu R"/>
            <person name="Adachi N"/>
            <person name="Nishimura O"/>
            <person name="Nakagawa R"/>
            <person name="Tanegashima C"/>
            <person name="Kiyatake I"/>
            <person name="Matsumoto R"/>
            <person name="Murakumo K"/>
            <person name="Nishida K"/>
            <person name="Terakita A"/>
            <person name="Kuratani S"/>
            <person name="Sato K"/>
            <person name="Hyodo S Kuraku.S."/>
        </authorList>
    </citation>
    <scope>NUCLEOTIDE SEQUENCE [LARGE SCALE GENOMIC DNA]</scope>
</reference>
<evidence type="ECO:0000259" key="2">
    <source>
        <dbReference type="Pfam" id="PF06762"/>
    </source>
</evidence>